<feature type="domain" description="GRF-type" evidence="17">
    <location>
        <begin position="1105"/>
        <end position="1143"/>
    </location>
</feature>
<dbReference type="InterPro" id="IPR036397">
    <property type="entry name" value="RNaseH_sf"/>
</dbReference>
<evidence type="ECO:0000313" key="18">
    <source>
        <dbReference type="EMBL" id="KAJ8497228.1"/>
    </source>
</evidence>
<dbReference type="EC" id="2.7.7.49" evidence="1"/>
<dbReference type="Pfam" id="PF00098">
    <property type="entry name" value="zf-CCHC"/>
    <property type="match status" value="1"/>
</dbReference>
<keyword evidence="6" id="KW-0479">Metal-binding</keyword>
<keyword evidence="10" id="KW-0378">Hydrolase</keyword>
<evidence type="ECO:0000256" key="13">
    <source>
        <dbReference type="PROSITE-ProRule" id="PRU00047"/>
    </source>
</evidence>
<reference evidence="18 19" key="1">
    <citation type="submission" date="2022-12" db="EMBL/GenBank/DDBJ databases">
        <title>Chromosome-scale assembly of the Ensete ventricosum genome.</title>
        <authorList>
            <person name="Dussert Y."/>
            <person name="Stocks J."/>
            <person name="Wendawek A."/>
            <person name="Woldeyes F."/>
            <person name="Nichols R.A."/>
            <person name="Borrell J.S."/>
        </authorList>
    </citation>
    <scope>NUCLEOTIDE SEQUENCE [LARGE SCALE GENOMIC DNA]</scope>
    <source>
        <strain evidence="19">cv. Maze</strain>
        <tissue evidence="18">Seeds</tissue>
    </source>
</reference>
<dbReference type="PROSITE" id="PS50175">
    <property type="entry name" value="ASP_PROT_RETROV"/>
    <property type="match status" value="1"/>
</dbReference>
<evidence type="ECO:0000259" key="15">
    <source>
        <dbReference type="PROSITE" id="PS50158"/>
    </source>
</evidence>
<organism evidence="18 19">
    <name type="scientific">Ensete ventricosum</name>
    <name type="common">Abyssinian banana</name>
    <name type="synonym">Musa ensete</name>
    <dbReference type="NCBI Taxonomy" id="4639"/>
    <lineage>
        <taxon>Eukaryota</taxon>
        <taxon>Viridiplantae</taxon>
        <taxon>Streptophyta</taxon>
        <taxon>Embryophyta</taxon>
        <taxon>Tracheophyta</taxon>
        <taxon>Spermatophyta</taxon>
        <taxon>Magnoliopsida</taxon>
        <taxon>Liliopsida</taxon>
        <taxon>Zingiberales</taxon>
        <taxon>Musaceae</taxon>
        <taxon>Ensete</taxon>
    </lineage>
</organism>
<dbReference type="InterPro" id="IPR001878">
    <property type="entry name" value="Znf_CCHC"/>
</dbReference>
<feature type="domain" description="CCHC-type" evidence="15">
    <location>
        <begin position="142"/>
        <end position="158"/>
    </location>
</feature>
<keyword evidence="4" id="KW-0548">Nucleotidyltransferase</keyword>
<dbReference type="SUPFAM" id="SSF57756">
    <property type="entry name" value="Retrovirus zinc finger-like domains"/>
    <property type="match status" value="1"/>
</dbReference>
<dbReference type="AlphaFoldDB" id="A0AAV8R1F9"/>
<dbReference type="InterPro" id="IPR010666">
    <property type="entry name" value="Znf_GRF"/>
</dbReference>
<dbReference type="SUPFAM" id="SSF56672">
    <property type="entry name" value="DNA/RNA polymerases"/>
    <property type="match status" value="1"/>
</dbReference>
<dbReference type="Pfam" id="PF06839">
    <property type="entry name" value="Zn_ribbon_GRF"/>
    <property type="match status" value="1"/>
</dbReference>
<evidence type="ECO:0000256" key="7">
    <source>
        <dbReference type="ARBA" id="ARBA00022750"/>
    </source>
</evidence>
<dbReference type="GO" id="GO:0004190">
    <property type="term" value="F:aspartic-type endopeptidase activity"/>
    <property type="evidence" value="ECO:0007669"/>
    <property type="project" value="UniProtKB-KW"/>
</dbReference>
<dbReference type="Pfam" id="PF00077">
    <property type="entry name" value="RVP"/>
    <property type="match status" value="1"/>
</dbReference>
<dbReference type="Gene3D" id="3.30.420.10">
    <property type="entry name" value="Ribonuclease H-like superfamily/Ribonuclease H"/>
    <property type="match status" value="1"/>
</dbReference>
<keyword evidence="12" id="KW-0695">RNA-directed DNA polymerase</keyword>
<keyword evidence="9 13" id="KW-0863">Zinc-finger</keyword>
<dbReference type="InterPro" id="IPR001995">
    <property type="entry name" value="Peptidase_A2_cat"/>
</dbReference>
<evidence type="ECO:0000259" key="16">
    <source>
        <dbReference type="PROSITE" id="PS50175"/>
    </source>
</evidence>
<dbReference type="Proteomes" id="UP001222027">
    <property type="component" value="Unassembled WGS sequence"/>
</dbReference>
<feature type="domain" description="Peptidase A2" evidence="16">
    <location>
        <begin position="493"/>
        <end position="532"/>
    </location>
</feature>
<evidence type="ECO:0000256" key="2">
    <source>
        <dbReference type="ARBA" id="ARBA00022670"/>
    </source>
</evidence>
<keyword evidence="11" id="KW-0862">Zinc</keyword>
<dbReference type="PANTHER" id="PTHR33064:SF37">
    <property type="entry name" value="RIBONUCLEASE H"/>
    <property type="match status" value="1"/>
</dbReference>
<dbReference type="PROSITE" id="PS51999">
    <property type="entry name" value="ZF_GRF"/>
    <property type="match status" value="1"/>
</dbReference>
<dbReference type="PANTHER" id="PTHR33064">
    <property type="entry name" value="POL PROTEIN"/>
    <property type="match status" value="1"/>
</dbReference>
<evidence type="ECO:0000256" key="10">
    <source>
        <dbReference type="ARBA" id="ARBA00022801"/>
    </source>
</evidence>
<dbReference type="GO" id="GO:0008270">
    <property type="term" value="F:zinc ion binding"/>
    <property type="evidence" value="ECO:0007669"/>
    <property type="project" value="UniProtKB-KW"/>
</dbReference>
<dbReference type="Pfam" id="PF17917">
    <property type="entry name" value="RT_RNaseH"/>
    <property type="match status" value="1"/>
</dbReference>
<dbReference type="SUPFAM" id="SSF50630">
    <property type="entry name" value="Acid proteases"/>
    <property type="match status" value="1"/>
</dbReference>
<dbReference type="CDD" id="cd00303">
    <property type="entry name" value="retropepsin_like"/>
    <property type="match status" value="1"/>
</dbReference>
<dbReference type="InterPro" id="IPR051320">
    <property type="entry name" value="Viral_Replic_Matur_Polypro"/>
</dbReference>
<keyword evidence="19" id="KW-1185">Reference proteome</keyword>
<evidence type="ECO:0000256" key="1">
    <source>
        <dbReference type="ARBA" id="ARBA00012493"/>
    </source>
</evidence>
<dbReference type="GO" id="GO:0004519">
    <property type="term" value="F:endonuclease activity"/>
    <property type="evidence" value="ECO:0007669"/>
    <property type="project" value="UniProtKB-KW"/>
</dbReference>
<dbReference type="GO" id="GO:0003964">
    <property type="term" value="F:RNA-directed DNA polymerase activity"/>
    <property type="evidence" value="ECO:0007669"/>
    <property type="project" value="UniProtKB-KW"/>
</dbReference>
<dbReference type="Gene3D" id="4.10.60.10">
    <property type="entry name" value="Zinc finger, CCHC-type"/>
    <property type="match status" value="1"/>
</dbReference>
<keyword evidence="8" id="KW-0255">Endonuclease</keyword>
<dbReference type="InterPro" id="IPR021109">
    <property type="entry name" value="Peptidase_aspartic_dom_sf"/>
</dbReference>
<evidence type="ECO:0000256" key="14">
    <source>
        <dbReference type="SAM" id="Coils"/>
    </source>
</evidence>
<dbReference type="Gene3D" id="3.30.70.270">
    <property type="match status" value="2"/>
</dbReference>
<dbReference type="GO" id="GO:0003676">
    <property type="term" value="F:nucleic acid binding"/>
    <property type="evidence" value="ECO:0007669"/>
    <property type="project" value="InterPro"/>
</dbReference>
<evidence type="ECO:0000256" key="4">
    <source>
        <dbReference type="ARBA" id="ARBA00022695"/>
    </source>
</evidence>
<dbReference type="GO" id="GO:0006508">
    <property type="term" value="P:proteolysis"/>
    <property type="evidence" value="ECO:0007669"/>
    <property type="project" value="UniProtKB-KW"/>
</dbReference>
<evidence type="ECO:0000259" key="17">
    <source>
        <dbReference type="PROSITE" id="PS51999"/>
    </source>
</evidence>
<evidence type="ECO:0000256" key="11">
    <source>
        <dbReference type="ARBA" id="ARBA00022833"/>
    </source>
</evidence>
<gene>
    <name evidence="18" type="ORF">OPV22_007780</name>
</gene>
<evidence type="ECO:0000256" key="5">
    <source>
        <dbReference type="ARBA" id="ARBA00022722"/>
    </source>
</evidence>
<dbReference type="Gene3D" id="2.40.70.10">
    <property type="entry name" value="Acid Proteases"/>
    <property type="match status" value="1"/>
</dbReference>
<dbReference type="PROSITE" id="PS50158">
    <property type="entry name" value="ZF_CCHC"/>
    <property type="match status" value="1"/>
</dbReference>
<evidence type="ECO:0000256" key="6">
    <source>
        <dbReference type="ARBA" id="ARBA00022723"/>
    </source>
</evidence>
<keyword evidence="3" id="KW-0808">Transferase</keyword>
<dbReference type="Pfam" id="PF22909">
    <property type="entry name" value="Caulimovir_coat_dom"/>
    <property type="match status" value="1"/>
</dbReference>
<proteinExistence type="predicted"/>
<comment type="caution">
    <text evidence="18">The sequence shown here is derived from an EMBL/GenBank/DDBJ whole genome shotgun (WGS) entry which is preliminary data.</text>
</comment>
<feature type="coiled-coil region" evidence="14">
    <location>
        <begin position="326"/>
        <end position="446"/>
    </location>
</feature>
<dbReference type="InterPro" id="IPR043128">
    <property type="entry name" value="Rev_trsase/Diguanyl_cyclase"/>
</dbReference>
<evidence type="ECO:0000256" key="8">
    <source>
        <dbReference type="ARBA" id="ARBA00022759"/>
    </source>
</evidence>
<keyword evidence="5" id="KW-0540">Nuclease</keyword>
<keyword evidence="7" id="KW-0064">Aspartyl protease</keyword>
<evidence type="ECO:0000256" key="3">
    <source>
        <dbReference type="ARBA" id="ARBA00022679"/>
    </source>
</evidence>
<protein>
    <recommendedName>
        <fullName evidence="1">RNA-directed DNA polymerase</fullName>
        <ecNumber evidence="1">2.7.7.49</ecNumber>
    </recommendedName>
</protein>
<keyword evidence="14" id="KW-0175">Coiled coil</keyword>
<dbReference type="InterPro" id="IPR043502">
    <property type="entry name" value="DNA/RNA_pol_sf"/>
</dbReference>
<dbReference type="InterPro" id="IPR041373">
    <property type="entry name" value="RT_RNaseH"/>
</dbReference>
<sequence length="1189" mass="137726">MTDTAIYRYMNDYFHLSAKSGRQWVNDELSKEFFTKLPKGLGDRVEKAFLERHPSNTIGVSARITFTRNYMKEICQEAVFQNQLKKLGFCRNTPVHGIYEREKTHRRRYGARKSTSYNGKPHKTHVRIAKRKHLALRKKDCKCYACGEIGHFASECRNPRKIMERVAILDSLELGDEIDVVSVGFDEDDVSDIYSVGEEIEDYQFQNEDLEDFKNYEVYMMTIDEPNDYLVGEPSDWRSKLRVSRQQYYCQHIWKFDEIHPTRCLACRNEAMKGDRMDCLKCELTICSLCQPHYYKKEKILPEKIKTRAPKVIDWKKIAIDQHAALKARDQIEESLREELEQALQQVRHYKGKAEEIKEETLVTEVPEEVVREMENLRLSNELLEKLREDDLKRIEELECELRAERGVRALLTVPKEQHEQIMEELLKVKEKFRSAQTEATQLKEQLKASSEVPSESQILALDEECVINTVRAKNNLLNIKIALEVNGKKVPLNGILDTGAAVSVCSEEIIPKDFRETVKTNTVIKGVNGTTAITEILKEGKIWIGDQYFRTPRTYIMPLSEGLHMIIGMNFIHAMEGGVRIEKGEVTFYKLVTTAPSSPMVHELNLIEELELELPEYYSICASIPRKGEIAQEFISPAVIDKMRRLGYIGEEPLRHWAKNQVKCRIEVKNPDMIIEDRPLKHVTPKMKETMAAHIKKLLELKVIRPSTSKHRTTAMIVESGTEIDPVSGKEKRGKERLVFNYKRLNDNTEKDQYSLPGINTIIKRIGTAKIYSKFDLKSEQHKRHLLQFFNICEENGLVLSPTKMKIGAQTVDFLGATIGNSKIKLQPHIIKKITETEETDLKEIKGLRKWLGILNYARSYIPNLGKTLGPLYSKVSPNGERRMNTQDWAIVRKIKEQVSKLPDLEIPPVKAIMIIEADGCMEGWGGICKWKATSDQPRWAERICAYASGKFQPIKSTIDAEIQAVINSLDKFKIYYLDKRELIIRTDSAAIVAFYKKISDHKPSRIRWLQFTDYITGTGLDVKFEHIDGKDNVLADTLSRLVQILIQQKKHPVEALLIQGVEELARKHNDRAKESLDRSLRAVYRWVYEVNMITLIKEPRFKCGCGKHAKLLISNTSVNPGRQFFKCAKGRCHTWVWQDQIADYTKEFLQWMKDKEPWSEKYEDRDQLEDILDLDDCNNDDQWRRSP</sequence>
<evidence type="ECO:0000256" key="9">
    <source>
        <dbReference type="ARBA" id="ARBA00022771"/>
    </source>
</evidence>
<dbReference type="EMBL" id="JAQQAF010000003">
    <property type="protein sequence ID" value="KAJ8497228.1"/>
    <property type="molecule type" value="Genomic_DNA"/>
</dbReference>
<dbReference type="InterPro" id="IPR018061">
    <property type="entry name" value="Retropepsins"/>
</dbReference>
<evidence type="ECO:0000313" key="19">
    <source>
        <dbReference type="Proteomes" id="UP001222027"/>
    </source>
</evidence>
<accession>A0AAV8R1F9</accession>
<evidence type="ECO:0000256" key="12">
    <source>
        <dbReference type="ARBA" id="ARBA00022918"/>
    </source>
</evidence>
<dbReference type="InterPro" id="IPR036875">
    <property type="entry name" value="Znf_CCHC_sf"/>
</dbReference>
<keyword evidence="2" id="KW-0645">Protease</keyword>
<name>A0AAV8R1F9_ENSVE</name>
<dbReference type="SMART" id="SM00343">
    <property type="entry name" value="ZnF_C2HC"/>
    <property type="match status" value="1"/>
</dbReference>